<dbReference type="PROSITE" id="PS00981">
    <property type="entry name" value="G_PROTEIN_RECEP_F3_3"/>
    <property type="match status" value="1"/>
</dbReference>
<evidence type="ECO:0000313" key="15">
    <source>
        <dbReference type="RefSeq" id="XP_015268525.1"/>
    </source>
</evidence>
<evidence type="ECO:0000256" key="1">
    <source>
        <dbReference type="ARBA" id="ARBA00004651"/>
    </source>
</evidence>
<reference evidence="15" key="1">
    <citation type="submission" date="2025-08" db="UniProtKB">
        <authorList>
            <consortium name="RefSeq"/>
        </authorList>
    </citation>
    <scope>IDENTIFICATION</scope>
</reference>
<feature type="transmembrane region" description="Helical" evidence="11">
    <location>
        <begin position="647"/>
        <end position="667"/>
    </location>
</feature>
<evidence type="ECO:0000256" key="7">
    <source>
        <dbReference type="ARBA" id="ARBA00023136"/>
    </source>
</evidence>
<dbReference type="SUPFAM" id="SSF53822">
    <property type="entry name" value="Periplasmic binding protein-like I"/>
    <property type="match status" value="1"/>
</dbReference>
<evidence type="ECO:0000256" key="11">
    <source>
        <dbReference type="SAM" id="Phobius"/>
    </source>
</evidence>
<comment type="subcellular location">
    <subcellularLocation>
        <location evidence="1">Cell membrane</location>
        <topology evidence="1">Multi-pass membrane protein</topology>
    </subcellularLocation>
</comment>
<dbReference type="PANTHER" id="PTHR24061">
    <property type="entry name" value="CALCIUM-SENSING RECEPTOR-RELATED"/>
    <property type="match status" value="1"/>
</dbReference>
<keyword evidence="7 11" id="KW-0472">Membrane</keyword>
<name>A0ABM1K488_GEKJA</name>
<evidence type="ECO:0000256" key="8">
    <source>
        <dbReference type="ARBA" id="ARBA00023170"/>
    </source>
</evidence>
<evidence type="ECO:0000256" key="2">
    <source>
        <dbReference type="ARBA" id="ARBA00022475"/>
    </source>
</evidence>
<dbReference type="Pfam" id="PF01094">
    <property type="entry name" value="ANF_receptor"/>
    <property type="match status" value="1"/>
</dbReference>
<dbReference type="InterPro" id="IPR004073">
    <property type="entry name" value="GPCR_3_vmron_rcpt_2"/>
</dbReference>
<dbReference type="GeneID" id="107111984"/>
<feature type="signal peptide" evidence="12">
    <location>
        <begin position="1"/>
        <end position="16"/>
    </location>
</feature>
<feature type="domain" description="G-protein coupled receptors family 3 profile" evidence="13">
    <location>
        <begin position="609"/>
        <end position="873"/>
    </location>
</feature>
<evidence type="ECO:0000256" key="10">
    <source>
        <dbReference type="ARBA" id="ARBA00023224"/>
    </source>
</evidence>
<dbReference type="InterPro" id="IPR000068">
    <property type="entry name" value="GPCR_3_Ca_sens_rcpt-rel"/>
</dbReference>
<keyword evidence="9" id="KW-0325">Glycoprotein</keyword>
<dbReference type="Gene3D" id="2.10.50.30">
    <property type="entry name" value="GPCR, family 3, nine cysteines domain"/>
    <property type="match status" value="1"/>
</dbReference>
<evidence type="ECO:0000256" key="3">
    <source>
        <dbReference type="ARBA" id="ARBA00022692"/>
    </source>
</evidence>
<feature type="transmembrane region" description="Helical" evidence="11">
    <location>
        <begin position="723"/>
        <end position="742"/>
    </location>
</feature>
<sequence length="874" mass="98784">MSELVVLLVLLPCIACKVDTMACSREEIHIPHEWYQPGDFLIGGIVSQFSYHVHEQKFENDFPQETFEFTEMITKFYQHPLALAFAVNEINMDSKILSNVTLGFQIYDTYNDDKMTYRTTLDLLYKSHRYVLNYGCDTHKNLMAVVGGLGSDVSFHMVDILSLYKIPQLTYGSFSQVERGNSKSPSFYCMVPSEAHQYVGLIRLLQRFGWTWVGLFAMNDDSGEHFIHEMEPLLFQHGICVAFAETMIKQGHWNTFGDAIDLFSNVYPALVDSKANTFILYGETMTIIALTTFLYLGNHDLLENTSFGRVWIMTAQTDFALAALQRAWSLEFFQGSIFFSIHSQELVGFQKFLQSINPYWTQGDGFLKDFWEQAFDCPLNSQDSSQIHGTGTGQEKLESLSGPVFEMQMTGHSYSIYNAVYAIAYALHVMCLSCSKHKSMLGVCKIKGLQHLQPWQLHEFLRHISFNNSAGEVVSFNYNKEIGGGFDIMNLVTFPNKSFDKVKIGKVDPDAFEGEELIIDVDRIVWQSQFNQVVPISLCNDYCPPGSQKQKKEGEQFCCYNCVPCPAGKISNQKDMEDCIKCPEDQYPSKDQDQCFPKTISFLSYEEPLGIILTSVTISFSVITILVLGIFIKHRDTPIVKANNRDITCALLISLFFCFVSSLLFLGQPTKVTCFLRQSAFGIIFSVAVSCVLAKTITVVVAFMATKPGSGLRKWVGKRMTNFIVLSCSIIQICICTVWLGTSHPFPDLDTKSMTEEIIAECNEGSVVMFYIVLGYLGLLSIISLTVAFIARKLPDSFNEAKFITFSMLMFCSVWLCFVPTYLSTKGKSMVAVEIFSILTSSAGLLGCIFSPKCYIIVWRPELNKRENLMQRMN</sequence>
<evidence type="ECO:0000256" key="9">
    <source>
        <dbReference type="ARBA" id="ARBA00023180"/>
    </source>
</evidence>
<evidence type="ECO:0000259" key="13">
    <source>
        <dbReference type="PROSITE" id="PS50259"/>
    </source>
</evidence>
<gene>
    <name evidence="15" type="primary">LOC107111984</name>
</gene>
<evidence type="ECO:0000313" key="14">
    <source>
        <dbReference type="Proteomes" id="UP000694871"/>
    </source>
</evidence>
<dbReference type="InterPro" id="IPR038550">
    <property type="entry name" value="GPCR_3_9-Cys_sf"/>
</dbReference>
<keyword evidence="4 12" id="KW-0732">Signal</keyword>
<evidence type="ECO:0000256" key="12">
    <source>
        <dbReference type="SAM" id="SignalP"/>
    </source>
</evidence>
<dbReference type="CDD" id="cd15283">
    <property type="entry name" value="7tmC_V2R_pheromone"/>
    <property type="match status" value="1"/>
</dbReference>
<dbReference type="RefSeq" id="XP_015268525.1">
    <property type="nucleotide sequence ID" value="XM_015413039.1"/>
</dbReference>
<evidence type="ECO:0000256" key="6">
    <source>
        <dbReference type="ARBA" id="ARBA00023040"/>
    </source>
</evidence>
<dbReference type="Pfam" id="PF00003">
    <property type="entry name" value="7tm_3"/>
    <property type="match status" value="1"/>
</dbReference>
<accession>A0ABM1K488</accession>
<feature type="transmembrane region" description="Helical" evidence="11">
    <location>
        <begin position="679"/>
        <end position="703"/>
    </location>
</feature>
<evidence type="ECO:0000256" key="4">
    <source>
        <dbReference type="ARBA" id="ARBA00022729"/>
    </source>
</evidence>
<keyword evidence="6" id="KW-0297">G-protein coupled receptor</keyword>
<protein>
    <submittedName>
        <fullName evidence="15">Vomeronasal type-2 receptor 26-like</fullName>
    </submittedName>
</protein>
<feature type="transmembrane region" description="Helical" evidence="11">
    <location>
        <begin position="835"/>
        <end position="858"/>
    </location>
</feature>
<dbReference type="Proteomes" id="UP000694871">
    <property type="component" value="Unplaced"/>
</dbReference>
<dbReference type="PRINTS" id="PR00248">
    <property type="entry name" value="GPCRMGR"/>
</dbReference>
<dbReference type="InterPro" id="IPR028082">
    <property type="entry name" value="Peripla_BP_I"/>
</dbReference>
<dbReference type="InterPro" id="IPR000337">
    <property type="entry name" value="GPCR_3"/>
</dbReference>
<dbReference type="PRINTS" id="PR01535">
    <property type="entry name" value="VOMERONASL2R"/>
</dbReference>
<feature type="chain" id="PRO_5047398180" evidence="12">
    <location>
        <begin position="17"/>
        <end position="874"/>
    </location>
</feature>
<dbReference type="Gene3D" id="3.40.50.2300">
    <property type="match status" value="2"/>
</dbReference>
<dbReference type="InterPro" id="IPR001828">
    <property type="entry name" value="ANF_lig-bd_rcpt"/>
</dbReference>
<feature type="transmembrane region" description="Helical" evidence="11">
    <location>
        <begin position="609"/>
        <end position="632"/>
    </location>
</feature>
<dbReference type="InterPro" id="IPR017978">
    <property type="entry name" value="GPCR_3_C"/>
</dbReference>
<evidence type="ECO:0000256" key="5">
    <source>
        <dbReference type="ARBA" id="ARBA00022989"/>
    </source>
</evidence>
<dbReference type="InterPro" id="IPR017979">
    <property type="entry name" value="GPCR_3_CS"/>
</dbReference>
<dbReference type="PROSITE" id="PS50259">
    <property type="entry name" value="G_PROTEIN_RECEP_F3_4"/>
    <property type="match status" value="1"/>
</dbReference>
<keyword evidence="8" id="KW-0675">Receptor</keyword>
<dbReference type="PANTHER" id="PTHR24061:SF599">
    <property type="entry name" value="G-PROTEIN COUPLED RECEPTORS FAMILY 3 PROFILE DOMAIN-CONTAINING PROTEIN"/>
    <property type="match status" value="1"/>
</dbReference>
<proteinExistence type="predicted"/>
<keyword evidence="14" id="KW-1185">Reference proteome</keyword>
<dbReference type="InterPro" id="IPR011500">
    <property type="entry name" value="GPCR_3_9-Cys_dom"/>
</dbReference>
<keyword evidence="2" id="KW-1003">Cell membrane</keyword>
<organism evidence="14 15">
    <name type="scientific">Gekko japonicus</name>
    <name type="common">Schlegel's Japanese gecko</name>
    <dbReference type="NCBI Taxonomy" id="146911"/>
    <lineage>
        <taxon>Eukaryota</taxon>
        <taxon>Metazoa</taxon>
        <taxon>Chordata</taxon>
        <taxon>Craniata</taxon>
        <taxon>Vertebrata</taxon>
        <taxon>Euteleostomi</taxon>
        <taxon>Lepidosauria</taxon>
        <taxon>Squamata</taxon>
        <taxon>Bifurcata</taxon>
        <taxon>Gekkota</taxon>
        <taxon>Gekkonidae</taxon>
        <taxon>Gekkoninae</taxon>
        <taxon>Gekko</taxon>
    </lineage>
</organism>
<dbReference type="Pfam" id="PF07562">
    <property type="entry name" value="NCD3G"/>
    <property type="match status" value="1"/>
</dbReference>
<feature type="transmembrane region" description="Helical" evidence="11">
    <location>
        <begin position="803"/>
        <end position="823"/>
    </location>
</feature>
<keyword evidence="5 11" id="KW-1133">Transmembrane helix</keyword>
<keyword evidence="3 11" id="KW-0812">Transmembrane</keyword>
<keyword evidence="10" id="KW-0807">Transducer</keyword>
<feature type="transmembrane region" description="Helical" evidence="11">
    <location>
        <begin position="768"/>
        <end position="791"/>
    </location>
</feature>